<organism evidence="1 2">
    <name type="scientific">Streptomyces gossypii</name>
    <dbReference type="NCBI Taxonomy" id="2883101"/>
    <lineage>
        <taxon>Bacteria</taxon>
        <taxon>Bacillati</taxon>
        <taxon>Actinomycetota</taxon>
        <taxon>Actinomycetes</taxon>
        <taxon>Kitasatosporales</taxon>
        <taxon>Streptomycetaceae</taxon>
        <taxon>Streptomyces</taxon>
    </lineage>
</organism>
<sequence>DVTVEAHTSVFTDPAMLPLLTRLAEPACTSGAVSRDQADEWLAEQRRRAEADRFLLAIPFLVAAASA</sequence>
<evidence type="ECO:0000313" key="2">
    <source>
        <dbReference type="Proteomes" id="UP001156389"/>
    </source>
</evidence>
<protein>
    <recommendedName>
        <fullName evidence="3">SAM-dependent methyltransferase</fullName>
    </recommendedName>
</protein>
<name>A0ABT2JXF7_9ACTN</name>
<keyword evidence="2" id="KW-1185">Reference proteome</keyword>
<comment type="caution">
    <text evidence="1">The sequence shown here is derived from an EMBL/GenBank/DDBJ whole genome shotgun (WGS) entry which is preliminary data.</text>
</comment>
<feature type="non-terminal residue" evidence="1">
    <location>
        <position position="1"/>
    </location>
</feature>
<evidence type="ECO:0008006" key="3">
    <source>
        <dbReference type="Google" id="ProtNLM"/>
    </source>
</evidence>
<dbReference type="EMBL" id="JAJAGO010000010">
    <property type="protein sequence ID" value="MCT2592353.1"/>
    <property type="molecule type" value="Genomic_DNA"/>
</dbReference>
<evidence type="ECO:0000313" key="1">
    <source>
        <dbReference type="EMBL" id="MCT2592353.1"/>
    </source>
</evidence>
<dbReference type="Proteomes" id="UP001156389">
    <property type="component" value="Unassembled WGS sequence"/>
</dbReference>
<accession>A0ABT2JXF7</accession>
<proteinExistence type="predicted"/>
<reference evidence="1 2" key="1">
    <citation type="submission" date="2021-10" db="EMBL/GenBank/DDBJ databases">
        <title>Streptomyces gossypii sp. nov., isolated from soil collected from cotton field.</title>
        <authorList>
            <person name="Ge X."/>
            <person name="Chen X."/>
            <person name="Liu W."/>
        </authorList>
    </citation>
    <scope>NUCLEOTIDE SEQUENCE [LARGE SCALE GENOMIC DNA]</scope>
    <source>
        <strain evidence="1 2">N2-109</strain>
    </source>
</reference>
<gene>
    <name evidence="1" type="ORF">LHJ74_21005</name>
</gene>